<dbReference type="Proteomes" id="UP000286100">
    <property type="component" value="Unassembled WGS sequence"/>
</dbReference>
<dbReference type="OrthoDB" id="369595at2"/>
<evidence type="ECO:0000259" key="2">
    <source>
        <dbReference type="Pfam" id="PF00345"/>
    </source>
</evidence>
<dbReference type="PANTHER" id="PTHR30251">
    <property type="entry name" value="PILUS ASSEMBLY CHAPERONE"/>
    <property type="match status" value="1"/>
</dbReference>
<dbReference type="InterPro" id="IPR013783">
    <property type="entry name" value="Ig-like_fold"/>
</dbReference>
<feature type="domain" description="Pili assembly chaperone N-terminal" evidence="2">
    <location>
        <begin position="36"/>
        <end position="147"/>
    </location>
</feature>
<dbReference type="AlphaFoldDB" id="A0A418WQ53"/>
<evidence type="ECO:0000313" key="3">
    <source>
        <dbReference type="EMBL" id="RJF93374.1"/>
    </source>
</evidence>
<dbReference type="RefSeq" id="WP_119759651.1">
    <property type="nucleotide sequence ID" value="NZ_QYUM01000002.1"/>
</dbReference>
<dbReference type="GO" id="GO:0030288">
    <property type="term" value="C:outer membrane-bounded periplasmic space"/>
    <property type="evidence" value="ECO:0007669"/>
    <property type="project" value="InterPro"/>
</dbReference>
<name>A0A418WQ53_9SPHN</name>
<organism evidence="3 4">
    <name type="scientific">Sphingomonas cavernae</name>
    <dbReference type="NCBI Taxonomy" id="2320861"/>
    <lineage>
        <taxon>Bacteria</taxon>
        <taxon>Pseudomonadati</taxon>
        <taxon>Pseudomonadota</taxon>
        <taxon>Alphaproteobacteria</taxon>
        <taxon>Sphingomonadales</taxon>
        <taxon>Sphingomonadaceae</taxon>
        <taxon>Sphingomonas</taxon>
    </lineage>
</organism>
<dbReference type="Pfam" id="PF00345">
    <property type="entry name" value="PapD_N"/>
    <property type="match status" value="1"/>
</dbReference>
<dbReference type="Gene3D" id="2.60.40.10">
    <property type="entry name" value="Immunoglobulins"/>
    <property type="match status" value="1"/>
</dbReference>
<dbReference type="InterPro" id="IPR050643">
    <property type="entry name" value="Periplasmic_pilus_chap"/>
</dbReference>
<dbReference type="EMBL" id="QYUM01000002">
    <property type="protein sequence ID" value="RJF93374.1"/>
    <property type="molecule type" value="Genomic_DNA"/>
</dbReference>
<dbReference type="InterPro" id="IPR008962">
    <property type="entry name" value="PapD-like_sf"/>
</dbReference>
<dbReference type="SUPFAM" id="SSF49354">
    <property type="entry name" value="PapD-like"/>
    <property type="match status" value="1"/>
</dbReference>
<keyword evidence="1" id="KW-0732">Signal</keyword>
<evidence type="ECO:0000256" key="1">
    <source>
        <dbReference type="SAM" id="SignalP"/>
    </source>
</evidence>
<reference evidence="3 4" key="1">
    <citation type="submission" date="2018-09" db="EMBL/GenBank/DDBJ databases">
        <authorList>
            <person name="Zhu H."/>
        </authorList>
    </citation>
    <scope>NUCLEOTIDE SEQUENCE [LARGE SCALE GENOMIC DNA]</scope>
    <source>
        <strain evidence="3 4">K2R01-6</strain>
    </source>
</reference>
<gene>
    <name evidence="3" type="ORF">D3876_03260</name>
</gene>
<accession>A0A418WQ53</accession>
<dbReference type="PANTHER" id="PTHR30251:SF4">
    <property type="entry name" value="SLR1668 PROTEIN"/>
    <property type="match status" value="1"/>
</dbReference>
<protein>
    <submittedName>
        <fullName evidence="3">Molecular chaperone</fullName>
    </submittedName>
</protein>
<evidence type="ECO:0000313" key="4">
    <source>
        <dbReference type="Proteomes" id="UP000286100"/>
    </source>
</evidence>
<sequence>MLRNLMLGMSVLGLALSAVAAEAARVTPMAVDLAPTGSQSASRIEVTNNEDRQLPLEVRMYRGAISETGELDLQPADDRFMVFPPQTVIEPRSQQVFRVQYIPDAMPATSEIYYAAVSQVPVPLDPSESRIQVVMRFNVLVNVVPSGTTPDPVVSNVAVVDRDIELPADEKQPAEKQVKRTEKQRGIEVRIENKGTRYFAAGRTGWTIAGADEAGAPVSVNYTDAQMSDLIGMGIVAPGKARKFFVPTEKLLKTGSVTVTLKR</sequence>
<keyword evidence="4" id="KW-1185">Reference proteome</keyword>
<comment type="caution">
    <text evidence="3">The sequence shown here is derived from an EMBL/GenBank/DDBJ whole genome shotgun (WGS) entry which is preliminary data.</text>
</comment>
<feature type="signal peptide" evidence="1">
    <location>
        <begin position="1"/>
        <end position="20"/>
    </location>
</feature>
<dbReference type="GO" id="GO:0071555">
    <property type="term" value="P:cell wall organization"/>
    <property type="evidence" value="ECO:0007669"/>
    <property type="project" value="InterPro"/>
</dbReference>
<proteinExistence type="predicted"/>
<feature type="chain" id="PRO_5019174046" evidence="1">
    <location>
        <begin position="21"/>
        <end position="263"/>
    </location>
</feature>
<dbReference type="InterPro" id="IPR016147">
    <property type="entry name" value="Pili_assmbl_chaperone_N"/>
</dbReference>